<comment type="subcellular location">
    <subcellularLocation>
        <location evidence="1">Nucleus</location>
    </subcellularLocation>
</comment>
<dbReference type="Proteomes" id="UP000818029">
    <property type="component" value="Chromosome D07"/>
</dbReference>
<keyword evidence="5" id="KW-0804">Transcription</keyword>
<dbReference type="GO" id="GO:0006351">
    <property type="term" value="P:DNA-templated transcription"/>
    <property type="evidence" value="ECO:0007669"/>
    <property type="project" value="InterPro"/>
</dbReference>
<dbReference type="SUPFAM" id="SSF54160">
    <property type="entry name" value="Chromo domain-like"/>
    <property type="match status" value="1"/>
</dbReference>
<dbReference type="PaxDb" id="3635-A0A1U8P4H4"/>
<keyword evidence="3" id="KW-0238">DNA-binding</keyword>
<dbReference type="Pfam" id="PF14144">
    <property type="entry name" value="DOG1"/>
    <property type="match status" value="1"/>
</dbReference>
<dbReference type="GO" id="GO:0043565">
    <property type="term" value="F:sequence-specific DNA binding"/>
    <property type="evidence" value="ECO:0007669"/>
    <property type="project" value="InterPro"/>
</dbReference>
<evidence type="ECO:0000313" key="10">
    <source>
        <dbReference type="Proteomes" id="UP000818029"/>
    </source>
</evidence>
<dbReference type="InterPro" id="IPR016197">
    <property type="entry name" value="Chromo-like_dom_sf"/>
</dbReference>
<protein>
    <submittedName>
        <fullName evidence="11">Uncharacterized protein</fullName>
    </submittedName>
</protein>
<dbReference type="GO" id="GO:0005634">
    <property type="term" value="C:nucleus"/>
    <property type="evidence" value="ECO:0007669"/>
    <property type="project" value="UniProtKB-SubCell"/>
</dbReference>
<evidence type="ECO:0000256" key="4">
    <source>
        <dbReference type="ARBA" id="ARBA00023159"/>
    </source>
</evidence>
<dbReference type="InterPro" id="IPR023780">
    <property type="entry name" value="Chromo_domain"/>
</dbReference>
<reference evidence="11" key="2">
    <citation type="submission" date="2025-08" db="UniProtKB">
        <authorList>
            <consortium name="RefSeq"/>
        </authorList>
    </citation>
    <scope>IDENTIFICATION</scope>
</reference>
<keyword evidence="4" id="KW-0010">Activator</keyword>
<dbReference type="InterPro" id="IPR027417">
    <property type="entry name" value="P-loop_NTPase"/>
</dbReference>
<feature type="region of interest" description="Disordered" evidence="7">
    <location>
        <begin position="220"/>
        <end position="263"/>
    </location>
</feature>
<evidence type="ECO:0000256" key="6">
    <source>
        <dbReference type="ARBA" id="ARBA00023242"/>
    </source>
</evidence>
<keyword evidence="6" id="KW-0539">Nucleus</keyword>
<dbReference type="STRING" id="3635.A0A1U8P4H4"/>
<gene>
    <name evidence="11" type="primary">LOC107954828</name>
</gene>
<evidence type="ECO:0000256" key="2">
    <source>
        <dbReference type="ARBA" id="ARBA00023015"/>
    </source>
</evidence>
<dbReference type="KEGG" id="ghi:107954828"/>
<feature type="compositionally biased region" description="Polar residues" evidence="7">
    <location>
        <begin position="238"/>
        <end position="247"/>
    </location>
</feature>
<evidence type="ECO:0000256" key="3">
    <source>
        <dbReference type="ARBA" id="ARBA00023125"/>
    </source>
</evidence>
<keyword evidence="2" id="KW-0805">Transcription regulation</keyword>
<evidence type="ECO:0000256" key="5">
    <source>
        <dbReference type="ARBA" id="ARBA00023163"/>
    </source>
</evidence>
<accession>A0A1U8P4H4</accession>
<dbReference type="PANTHER" id="PTHR45693">
    <property type="entry name" value="TRANSCRIPTION FACTOR TGA9"/>
    <property type="match status" value="1"/>
</dbReference>
<dbReference type="RefSeq" id="XP_016746000.2">
    <property type="nucleotide sequence ID" value="XM_016890511.2"/>
</dbReference>
<dbReference type="InterPro" id="IPR025422">
    <property type="entry name" value="TGA_domain"/>
</dbReference>
<sequence length="361" mass="40320">MQTDPSVAARGSVHLREQPITLGASGKGNRLEWPRFDGTDFRGWWTKLEQFFEADGTPDANKIRLVMLNLGGRALEWHHFYSQRNGGLQMPTWSAYIKSLQDRFGCGPFGDPIRELVNLKQQGSIFSLKSNNVGVVANTLHYGALNTSMGATAIVSSGTGCLDTGQFMYQKGARALNTSIGAKADVFHMLSDMWKTPAEWCFMWLGGFRSSELMKRQVQNGARGQKREHFNRGKQNKHSGPQNFGNYTGTGWGNQSNGGGQNSWGSRRTTWLMLIDKLSKKSLLPAVIFGFSKNQCDKSADKHRSERSLPKEPVRIVERRMVKKGSQAVTKVLVEWANSFPEDATWESLTAIQAKCPHFQP</sequence>
<feature type="domain" description="DOG1" evidence="9">
    <location>
        <begin position="180"/>
        <end position="215"/>
    </location>
</feature>
<organism evidence="10 11">
    <name type="scientific">Gossypium hirsutum</name>
    <name type="common">Upland cotton</name>
    <name type="synonym">Gossypium mexicanum</name>
    <dbReference type="NCBI Taxonomy" id="3635"/>
    <lineage>
        <taxon>Eukaryota</taxon>
        <taxon>Viridiplantae</taxon>
        <taxon>Streptophyta</taxon>
        <taxon>Embryophyta</taxon>
        <taxon>Tracheophyta</taxon>
        <taxon>Spermatophyta</taxon>
        <taxon>Magnoliopsida</taxon>
        <taxon>eudicotyledons</taxon>
        <taxon>Gunneridae</taxon>
        <taxon>Pentapetalae</taxon>
        <taxon>rosids</taxon>
        <taxon>malvids</taxon>
        <taxon>Malvales</taxon>
        <taxon>Malvaceae</taxon>
        <taxon>Malvoideae</taxon>
        <taxon>Gossypium</taxon>
    </lineage>
</organism>
<evidence type="ECO:0000256" key="1">
    <source>
        <dbReference type="ARBA" id="ARBA00004123"/>
    </source>
</evidence>
<name>A0A1U8P4H4_GOSHI</name>
<evidence type="ECO:0000259" key="9">
    <source>
        <dbReference type="Pfam" id="PF14144"/>
    </source>
</evidence>
<reference evidence="10" key="1">
    <citation type="journal article" date="2020" name="Nat. Genet.">
        <title>Genomic diversifications of five Gossypium allopolyploid species and their impact on cotton improvement.</title>
        <authorList>
            <person name="Chen Z.J."/>
            <person name="Sreedasyam A."/>
            <person name="Ando A."/>
            <person name="Song Q."/>
            <person name="De Santiago L.M."/>
            <person name="Hulse-Kemp A.M."/>
            <person name="Ding M."/>
            <person name="Ye W."/>
            <person name="Kirkbride R.C."/>
            <person name="Jenkins J."/>
            <person name="Plott C."/>
            <person name="Lovell J."/>
            <person name="Lin Y.M."/>
            <person name="Vaughn R."/>
            <person name="Liu B."/>
            <person name="Simpson S."/>
            <person name="Scheffler B.E."/>
            <person name="Wen L."/>
            <person name="Saski C.A."/>
            <person name="Grover C.E."/>
            <person name="Hu G."/>
            <person name="Conover J.L."/>
            <person name="Carlson J.W."/>
            <person name="Shu S."/>
            <person name="Boston L.B."/>
            <person name="Williams M."/>
            <person name="Peterson D.G."/>
            <person name="McGee K."/>
            <person name="Jones D.C."/>
            <person name="Wendel J.F."/>
            <person name="Stelly D.M."/>
            <person name="Grimwood J."/>
            <person name="Schmutz J."/>
        </authorList>
    </citation>
    <scope>NUCLEOTIDE SEQUENCE [LARGE SCALE GENOMIC DNA]</scope>
    <source>
        <strain evidence="10">cv. TM-1</strain>
    </source>
</reference>
<dbReference type="AlphaFoldDB" id="A0A1U8P4H4"/>
<dbReference type="PANTHER" id="PTHR45693:SF42">
    <property type="entry name" value="TRANSCRIPTION FACTOR PERIANTHIA-LIKE"/>
    <property type="match status" value="1"/>
</dbReference>
<proteinExistence type="predicted"/>
<evidence type="ECO:0000259" key="8">
    <source>
        <dbReference type="Pfam" id="PF00385"/>
    </source>
</evidence>
<evidence type="ECO:0000313" key="11">
    <source>
        <dbReference type="RefSeq" id="XP_016746000.2"/>
    </source>
</evidence>
<dbReference type="Gene3D" id="3.40.50.300">
    <property type="entry name" value="P-loop containing nucleotide triphosphate hydrolases"/>
    <property type="match status" value="1"/>
</dbReference>
<evidence type="ECO:0000256" key="7">
    <source>
        <dbReference type="SAM" id="MobiDB-lite"/>
    </source>
</evidence>
<dbReference type="GeneID" id="107954828"/>
<dbReference type="Pfam" id="PF00385">
    <property type="entry name" value="Chromo"/>
    <property type="match status" value="1"/>
</dbReference>
<keyword evidence="10" id="KW-1185">Reference proteome</keyword>
<feature type="domain" description="Chromo" evidence="8">
    <location>
        <begin position="312"/>
        <end position="355"/>
    </location>
</feature>
<feature type="compositionally biased region" description="Gly residues" evidence="7">
    <location>
        <begin position="248"/>
        <end position="262"/>
    </location>
</feature>